<reference evidence="3 4" key="1">
    <citation type="submission" date="2011-12" db="EMBL/GenBank/DDBJ databases">
        <title>Whole genome shotgun sequence of Gordonia effusa NBRC 100432.</title>
        <authorList>
            <person name="Yoshida I."/>
            <person name="Takarada H."/>
            <person name="Hosoyama A."/>
            <person name="Tsuchikane K."/>
            <person name="Katsumata H."/>
            <person name="Yamazaki S."/>
            <person name="Fujita N."/>
        </authorList>
    </citation>
    <scope>NUCLEOTIDE SEQUENCE [LARGE SCALE GENOMIC DNA]</scope>
    <source>
        <strain evidence="3 4">NBRC 100432</strain>
    </source>
</reference>
<feature type="region of interest" description="Disordered" evidence="1">
    <location>
        <begin position="76"/>
        <end position="118"/>
    </location>
</feature>
<dbReference type="PANTHER" id="PTHR30163:SF8">
    <property type="entry name" value="LYTIC MUREIN TRANSGLYCOSYLASE"/>
    <property type="match status" value="1"/>
</dbReference>
<dbReference type="Pfam" id="PF13406">
    <property type="entry name" value="SLT_2"/>
    <property type="match status" value="1"/>
</dbReference>
<evidence type="ECO:0000313" key="4">
    <source>
        <dbReference type="Proteomes" id="UP000035034"/>
    </source>
</evidence>
<name>H0QY79_9ACTN</name>
<gene>
    <name evidence="3" type="ORF">GOEFS_039_00140</name>
</gene>
<protein>
    <recommendedName>
        <fullName evidence="2">Transglycosylase SLT domain-containing protein</fullName>
    </recommendedName>
</protein>
<feature type="region of interest" description="Disordered" evidence="1">
    <location>
        <begin position="1"/>
        <end position="20"/>
    </location>
</feature>
<dbReference type="InterPro" id="IPR043426">
    <property type="entry name" value="MltB-like"/>
</dbReference>
<proteinExistence type="predicted"/>
<dbReference type="SUPFAM" id="SSF53955">
    <property type="entry name" value="Lysozyme-like"/>
    <property type="match status" value="1"/>
</dbReference>
<feature type="domain" description="Transglycosylase SLT" evidence="2">
    <location>
        <begin position="127"/>
        <end position="170"/>
    </location>
</feature>
<dbReference type="GO" id="GO:0008933">
    <property type="term" value="F:peptidoglycan lytic transglycosylase activity"/>
    <property type="evidence" value="ECO:0007669"/>
    <property type="project" value="TreeGrafter"/>
</dbReference>
<accession>H0QY79</accession>
<dbReference type="Proteomes" id="UP000035034">
    <property type="component" value="Unassembled WGS sequence"/>
</dbReference>
<feature type="compositionally biased region" description="Basic and acidic residues" evidence="1">
    <location>
        <begin position="8"/>
        <end position="19"/>
    </location>
</feature>
<dbReference type="PANTHER" id="PTHR30163">
    <property type="entry name" value="MEMBRANE-BOUND LYTIC MUREIN TRANSGLYCOSYLASE B"/>
    <property type="match status" value="1"/>
</dbReference>
<dbReference type="InterPro" id="IPR023346">
    <property type="entry name" value="Lysozyme-like_dom_sf"/>
</dbReference>
<evidence type="ECO:0000259" key="2">
    <source>
        <dbReference type="Pfam" id="PF13406"/>
    </source>
</evidence>
<evidence type="ECO:0000313" key="3">
    <source>
        <dbReference type="EMBL" id="GAB17780.1"/>
    </source>
</evidence>
<organism evidence="3 4">
    <name type="scientific">Gordonia effusa NBRC 100432</name>
    <dbReference type="NCBI Taxonomy" id="1077974"/>
    <lineage>
        <taxon>Bacteria</taxon>
        <taxon>Bacillati</taxon>
        <taxon>Actinomycetota</taxon>
        <taxon>Actinomycetes</taxon>
        <taxon>Mycobacteriales</taxon>
        <taxon>Gordoniaceae</taxon>
        <taxon>Gordonia</taxon>
    </lineage>
</organism>
<evidence type="ECO:0000256" key="1">
    <source>
        <dbReference type="SAM" id="MobiDB-lite"/>
    </source>
</evidence>
<dbReference type="eggNOG" id="COG2951">
    <property type="taxonomic scope" value="Bacteria"/>
</dbReference>
<dbReference type="InterPro" id="IPR031304">
    <property type="entry name" value="SLT_2"/>
</dbReference>
<dbReference type="EMBL" id="BAEH01000039">
    <property type="protein sequence ID" value="GAB17780.1"/>
    <property type="molecule type" value="Genomic_DNA"/>
</dbReference>
<dbReference type="AlphaFoldDB" id="H0QY79"/>
<dbReference type="GO" id="GO:0009253">
    <property type="term" value="P:peptidoglycan catabolic process"/>
    <property type="evidence" value="ECO:0007669"/>
    <property type="project" value="TreeGrafter"/>
</dbReference>
<keyword evidence="4" id="KW-1185">Reference proteome</keyword>
<sequence length="205" mass="21588">MLAGCSSRLDKEEETKTRDVPSYQLKAWSELHADPYQISERALRAYAYAAAAMDKAMPACKIGWSTLAGIGKVSSDNGSAGGASLAPDGTVSPAQRDLDQANPPKTPPLADTDAGKYDGNQLLDVTMGPMQILPSRWEQFATDADNNGKADPDNIDDASLTAARFLCAAGGDLSKSDGWTAAMNQFNATPGFAAKVHAIAAMYGR</sequence>
<comment type="caution">
    <text evidence="3">The sequence shown here is derived from an EMBL/GenBank/DDBJ whole genome shotgun (WGS) entry which is preliminary data.</text>
</comment>